<dbReference type="GO" id="GO:0020037">
    <property type="term" value="F:heme binding"/>
    <property type="evidence" value="ECO:0007669"/>
    <property type="project" value="InterPro"/>
</dbReference>
<dbReference type="AlphaFoldDB" id="A0A646KEB8"/>
<dbReference type="EMBL" id="VCLA01000077">
    <property type="protein sequence ID" value="MQT00468.1"/>
    <property type="molecule type" value="Genomic_DNA"/>
</dbReference>
<dbReference type="RefSeq" id="WP_153521984.1">
    <property type="nucleotide sequence ID" value="NZ_JBEPDZ010000003.1"/>
</dbReference>
<keyword evidence="10" id="KW-1185">Reference proteome</keyword>
<dbReference type="CDD" id="cd11031">
    <property type="entry name" value="Cyp158A-like"/>
    <property type="match status" value="1"/>
</dbReference>
<dbReference type="PRINTS" id="PR00385">
    <property type="entry name" value="P450"/>
</dbReference>
<proteinExistence type="inferred from homology"/>
<dbReference type="FunFam" id="1.10.630.10:FF:000018">
    <property type="entry name" value="Cytochrome P450 monooxygenase"/>
    <property type="match status" value="1"/>
</dbReference>
<evidence type="ECO:0000256" key="4">
    <source>
        <dbReference type="ARBA" id="ARBA00023002"/>
    </source>
</evidence>
<reference evidence="9 10" key="1">
    <citation type="submission" date="2019-05" db="EMBL/GenBank/DDBJ databases">
        <title>Comparative genomics and metabolomics analyses of clavulanic acid producing Streptomyces species provides insight into specialized metabolism and evolution of beta-lactam biosynthetic gene clusters.</title>
        <authorList>
            <person name="Moore M.A."/>
            <person name="Cruz-Morales P."/>
            <person name="Barona Gomez F."/>
            <person name="Kapil T."/>
        </authorList>
    </citation>
    <scope>NUCLEOTIDE SEQUENCE [LARGE SCALE GENOMIC DNA]</scope>
    <source>
        <strain evidence="9 10">NRRL 5741</strain>
    </source>
</reference>
<keyword evidence="6 7" id="KW-0503">Monooxygenase</keyword>
<dbReference type="GO" id="GO:0016705">
    <property type="term" value="F:oxidoreductase activity, acting on paired donors, with incorporation or reduction of molecular oxygen"/>
    <property type="evidence" value="ECO:0007669"/>
    <property type="project" value="InterPro"/>
</dbReference>
<dbReference type="InterPro" id="IPR036396">
    <property type="entry name" value="Cyt_P450_sf"/>
</dbReference>
<evidence type="ECO:0000313" key="10">
    <source>
        <dbReference type="Proteomes" id="UP000419138"/>
    </source>
</evidence>
<dbReference type="PROSITE" id="PS00086">
    <property type="entry name" value="CYTOCHROME_P450"/>
    <property type="match status" value="1"/>
</dbReference>
<dbReference type="InterPro" id="IPR001128">
    <property type="entry name" value="Cyt_P450"/>
</dbReference>
<dbReference type="Pfam" id="PF00067">
    <property type="entry name" value="p450"/>
    <property type="match status" value="1"/>
</dbReference>
<keyword evidence="2 7" id="KW-0349">Heme</keyword>
<evidence type="ECO:0000256" key="3">
    <source>
        <dbReference type="ARBA" id="ARBA00022723"/>
    </source>
</evidence>
<sequence length="400" mass="43880">MTQATAHHGFPFVRDAGAAHDPDGERLMRDAPVVRAQLPDGTPIWVALTLRACRQVLTDPVFSRRAALEPGAPQVAPGLALPSMLTSMDGEDHARTRRLITRAFTPRLVEGMRPWITDLVNELLDTAERRPGPVDLVEQLTLPLPVKVICRLLGVPYEDQGRFRGWTDALLSRGGPAEQVREAYGRIQEYLRELIAAKREHPGEDLTSALTRVSDETGRLPEEYLVNNLQLVLIAGHDTTLNQLSNSLIALLAEREQYALLCARPELVDNAVEELLRHLLLTRAGTLIRVATKDTELGGTAIRAGEGVIALQHVANRDPEGFADPDRLDLARTDTTGHLAFGAGPHFCVGAQLARLEMSTALSLVTRRFPAMRLAVPAGSLRWKENSLVRGPETLPVILT</sequence>
<dbReference type="Proteomes" id="UP000419138">
    <property type="component" value="Unassembled WGS sequence"/>
</dbReference>
<keyword evidence="4 7" id="KW-0560">Oxidoreductase</keyword>
<comment type="similarity">
    <text evidence="1 7">Belongs to the cytochrome P450 family.</text>
</comment>
<dbReference type="Gene3D" id="1.10.630.10">
    <property type="entry name" value="Cytochrome P450"/>
    <property type="match status" value="1"/>
</dbReference>
<dbReference type="InterPro" id="IPR017972">
    <property type="entry name" value="Cyt_P450_CS"/>
</dbReference>
<evidence type="ECO:0000256" key="6">
    <source>
        <dbReference type="ARBA" id="ARBA00023033"/>
    </source>
</evidence>
<dbReference type="PRINTS" id="PR00359">
    <property type="entry name" value="BP450"/>
</dbReference>
<keyword evidence="5 7" id="KW-0408">Iron</keyword>
<dbReference type="SUPFAM" id="SSF48264">
    <property type="entry name" value="Cytochrome P450"/>
    <property type="match status" value="1"/>
</dbReference>
<evidence type="ECO:0000256" key="1">
    <source>
        <dbReference type="ARBA" id="ARBA00010617"/>
    </source>
</evidence>
<protein>
    <submittedName>
        <fullName evidence="9">Cytochrome P450</fullName>
    </submittedName>
</protein>
<dbReference type="PANTHER" id="PTHR46696:SF6">
    <property type="entry name" value="P450, PUTATIVE (EUROFUNG)-RELATED"/>
    <property type="match status" value="1"/>
</dbReference>
<comment type="caution">
    <text evidence="9">The sequence shown here is derived from an EMBL/GenBank/DDBJ whole genome shotgun (WGS) entry which is preliminary data.</text>
</comment>
<dbReference type="PANTHER" id="PTHR46696">
    <property type="entry name" value="P450, PUTATIVE (EUROFUNG)-RELATED"/>
    <property type="match status" value="1"/>
</dbReference>
<dbReference type="GO" id="GO:0004497">
    <property type="term" value="F:monooxygenase activity"/>
    <property type="evidence" value="ECO:0007669"/>
    <property type="project" value="UniProtKB-KW"/>
</dbReference>
<name>A0A646KEB8_STRJU</name>
<evidence type="ECO:0000313" key="9">
    <source>
        <dbReference type="EMBL" id="MQT00468.1"/>
    </source>
</evidence>
<evidence type="ECO:0000256" key="2">
    <source>
        <dbReference type="ARBA" id="ARBA00022617"/>
    </source>
</evidence>
<evidence type="ECO:0000256" key="7">
    <source>
        <dbReference type="RuleBase" id="RU000461"/>
    </source>
</evidence>
<dbReference type="GO" id="GO:0005506">
    <property type="term" value="F:iron ion binding"/>
    <property type="evidence" value="ECO:0007669"/>
    <property type="project" value="InterPro"/>
</dbReference>
<organism evidence="9 10">
    <name type="scientific">Streptomyces jumonjinensis</name>
    <dbReference type="NCBI Taxonomy" id="1945"/>
    <lineage>
        <taxon>Bacteria</taxon>
        <taxon>Bacillati</taxon>
        <taxon>Actinomycetota</taxon>
        <taxon>Actinomycetes</taxon>
        <taxon>Kitasatosporales</taxon>
        <taxon>Streptomycetaceae</taxon>
        <taxon>Streptomyces</taxon>
    </lineage>
</organism>
<dbReference type="OrthoDB" id="3218463at2"/>
<gene>
    <name evidence="9" type="ORF">FF041_09575</name>
</gene>
<accession>A0A646KEB8</accession>
<evidence type="ECO:0000256" key="8">
    <source>
        <dbReference type="SAM" id="MobiDB-lite"/>
    </source>
</evidence>
<feature type="region of interest" description="Disordered" evidence="8">
    <location>
        <begin position="1"/>
        <end position="25"/>
    </location>
</feature>
<dbReference type="InterPro" id="IPR002397">
    <property type="entry name" value="Cyt_P450_B"/>
</dbReference>
<evidence type="ECO:0000256" key="5">
    <source>
        <dbReference type="ARBA" id="ARBA00023004"/>
    </source>
</evidence>
<keyword evidence="3 7" id="KW-0479">Metal-binding</keyword>